<organism evidence="2 3">
    <name type="scientific">Capsicum annuum</name>
    <name type="common">Capsicum pepper</name>
    <dbReference type="NCBI Taxonomy" id="4072"/>
    <lineage>
        <taxon>Eukaryota</taxon>
        <taxon>Viridiplantae</taxon>
        <taxon>Streptophyta</taxon>
        <taxon>Embryophyta</taxon>
        <taxon>Tracheophyta</taxon>
        <taxon>Spermatophyta</taxon>
        <taxon>Magnoliopsida</taxon>
        <taxon>eudicotyledons</taxon>
        <taxon>Gunneridae</taxon>
        <taxon>Pentapetalae</taxon>
        <taxon>asterids</taxon>
        <taxon>lamiids</taxon>
        <taxon>Solanales</taxon>
        <taxon>Solanaceae</taxon>
        <taxon>Solanoideae</taxon>
        <taxon>Capsiceae</taxon>
        <taxon>Capsicum</taxon>
    </lineage>
</organism>
<feature type="compositionally biased region" description="Polar residues" evidence="1">
    <location>
        <begin position="202"/>
        <end position="217"/>
    </location>
</feature>
<dbReference type="PANTHER" id="PTHR31470">
    <property type="entry name" value="CYSTEINE PROTEINASES SUPERFAMILY PROTEIN-RELATED-RELATED"/>
    <property type="match status" value="1"/>
</dbReference>
<feature type="region of interest" description="Disordered" evidence="1">
    <location>
        <begin position="39"/>
        <end position="81"/>
    </location>
</feature>
<evidence type="ECO:0000313" key="3">
    <source>
        <dbReference type="Proteomes" id="UP000222542"/>
    </source>
</evidence>
<accession>A0A2G2YQR9</accession>
<evidence type="ECO:0000313" key="2">
    <source>
        <dbReference type="EMBL" id="PHT72083.1"/>
    </source>
</evidence>
<name>A0A2G2YQR9_CAPAN</name>
<feature type="region of interest" description="Disordered" evidence="1">
    <location>
        <begin position="196"/>
        <end position="219"/>
    </location>
</feature>
<feature type="compositionally biased region" description="Basic residues" evidence="1">
    <location>
        <begin position="52"/>
        <end position="72"/>
    </location>
</feature>
<dbReference type="PANTHER" id="PTHR31470:SF46">
    <property type="entry name" value="ULP1 PROTEASE FAMILY, C-TERMINAL CATALYTIC DOMAIN CONTAINING PROTEIN"/>
    <property type="match status" value="1"/>
</dbReference>
<proteinExistence type="predicted"/>
<evidence type="ECO:0008006" key="4">
    <source>
        <dbReference type="Google" id="ProtNLM"/>
    </source>
</evidence>
<dbReference type="Gene3D" id="3.40.395.10">
    <property type="entry name" value="Adenoviral Proteinase, Chain A"/>
    <property type="match status" value="1"/>
</dbReference>
<dbReference type="EMBL" id="AYRZ02000009">
    <property type="protein sequence ID" value="PHT72083.1"/>
    <property type="molecule type" value="Genomic_DNA"/>
</dbReference>
<protein>
    <recommendedName>
        <fullName evidence="4">Ubiquitin-like protease family profile domain-containing protein</fullName>
    </recommendedName>
</protein>
<dbReference type="Proteomes" id="UP000222542">
    <property type="component" value="Unassembled WGS sequence"/>
</dbReference>
<dbReference type="OMA" id="INKCHED"/>
<sequence length="652" mass="75046">MDNPLSFSLGITQLDATVEDIPLGFVLAIFDEQDSDWAENRSKHRNDPITMKKLRDKTASKSKKSTSKASKKKFNDFGQPRLPKKLKRTADEFQLRVGTIAEEFGDFSTIPPRKILIKAGFASPVSPEQPLKKRKIIMFEQDNQAVMDDDTSGRDHAVHHVSGLYSETHKDTTDKGEIGVSEIQHHHHGEIGVFPQSHQHKSVPSSSIQPEGTSKSTLDSDEIKNYINKCHEDYDKRSLNDMKVSRDEESYKQYIVEEQQLLDDIMAYEEECSDEELGKKNIPDVEDLSIELHLKLLFYTLNKCYDSCYLILDVNVTTKEDVNEVNLKNQESTDVIDVQDEVGGTVTDSIQAAVDIIFFGLSTPSTTKSLNVCASNKMTERHWDLLDRQIPPDFPDAQVRQLQASKAKAPAKRETKMSRVLRSPYISKYGSGSKDAVDFDKEEKLKYAFDGKETNKHYQVNASRLGYRQLDFVVAHPQSKNWFYLMSERKTCWNNEHLDVIFYYLRKKSKIQLGDNYRYTMAIFFSKTYVEKTHTHYYPAEPAVELSMQQDYVESIVVAKNEDVIANIIHKFCMPAGLPWYMVDEIYISINCDKEFYWVLAMIVLKETLVRMYDSLSSKRKKEPPIEIQKLAVMLPTYLSDNDFYDKTQQTD</sequence>
<gene>
    <name evidence="2" type="ORF">T459_22868</name>
</gene>
<reference evidence="2 3" key="2">
    <citation type="journal article" date="2017" name="Genome Biol.">
        <title>New reference genome sequences of hot pepper reveal the massive evolution of plant disease-resistance genes by retroduplication.</title>
        <authorList>
            <person name="Kim S."/>
            <person name="Park J."/>
            <person name="Yeom S.I."/>
            <person name="Kim Y.M."/>
            <person name="Seo E."/>
            <person name="Kim K.T."/>
            <person name="Kim M.S."/>
            <person name="Lee J.M."/>
            <person name="Cheong K."/>
            <person name="Shin H.S."/>
            <person name="Kim S.B."/>
            <person name="Han K."/>
            <person name="Lee J."/>
            <person name="Park M."/>
            <person name="Lee H.A."/>
            <person name="Lee H.Y."/>
            <person name="Lee Y."/>
            <person name="Oh S."/>
            <person name="Lee J.H."/>
            <person name="Choi E."/>
            <person name="Choi E."/>
            <person name="Lee S.E."/>
            <person name="Jeon J."/>
            <person name="Kim H."/>
            <person name="Choi G."/>
            <person name="Song H."/>
            <person name="Lee J."/>
            <person name="Lee S.C."/>
            <person name="Kwon J.K."/>
            <person name="Lee H.Y."/>
            <person name="Koo N."/>
            <person name="Hong Y."/>
            <person name="Kim R.W."/>
            <person name="Kang W.H."/>
            <person name="Huh J.H."/>
            <person name="Kang B.C."/>
            <person name="Yang T.J."/>
            <person name="Lee Y.H."/>
            <person name="Bennetzen J.L."/>
            <person name="Choi D."/>
        </authorList>
    </citation>
    <scope>NUCLEOTIDE SEQUENCE [LARGE SCALE GENOMIC DNA]</scope>
    <source>
        <strain evidence="3">cv. CM334</strain>
    </source>
</reference>
<dbReference type="AlphaFoldDB" id="A0A2G2YQR9"/>
<keyword evidence="3" id="KW-1185">Reference proteome</keyword>
<comment type="caution">
    <text evidence="2">The sequence shown here is derived from an EMBL/GenBank/DDBJ whole genome shotgun (WGS) entry which is preliminary data.</text>
</comment>
<dbReference type="Gramene" id="PHT72083">
    <property type="protein sequence ID" value="PHT72083"/>
    <property type="gene ID" value="T459_22868"/>
</dbReference>
<evidence type="ECO:0000256" key="1">
    <source>
        <dbReference type="SAM" id="MobiDB-lite"/>
    </source>
</evidence>
<reference evidence="2 3" key="1">
    <citation type="journal article" date="2014" name="Nat. Genet.">
        <title>Genome sequence of the hot pepper provides insights into the evolution of pungency in Capsicum species.</title>
        <authorList>
            <person name="Kim S."/>
            <person name="Park M."/>
            <person name="Yeom S.I."/>
            <person name="Kim Y.M."/>
            <person name="Lee J.M."/>
            <person name="Lee H.A."/>
            <person name="Seo E."/>
            <person name="Choi J."/>
            <person name="Cheong K."/>
            <person name="Kim K.T."/>
            <person name="Jung K."/>
            <person name="Lee G.W."/>
            <person name="Oh S.K."/>
            <person name="Bae C."/>
            <person name="Kim S.B."/>
            <person name="Lee H.Y."/>
            <person name="Kim S.Y."/>
            <person name="Kim M.S."/>
            <person name="Kang B.C."/>
            <person name="Jo Y.D."/>
            <person name="Yang H.B."/>
            <person name="Jeong H.J."/>
            <person name="Kang W.H."/>
            <person name="Kwon J.K."/>
            <person name="Shin C."/>
            <person name="Lim J.Y."/>
            <person name="Park J.H."/>
            <person name="Huh J.H."/>
            <person name="Kim J.S."/>
            <person name="Kim B.D."/>
            <person name="Cohen O."/>
            <person name="Paran I."/>
            <person name="Suh M.C."/>
            <person name="Lee S.B."/>
            <person name="Kim Y.K."/>
            <person name="Shin Y."/>
            <person name="Noh S.J."/>
            <person name="Park J."/>
            <person name="Seo Y.S."/>
            <person name="Kwon S.Y."/>
            <person name="Kim H.A."/>
            <person name="Park J.M."/>
            <person name="Kim H.J."/>
            <person name="Choi S.B."/>
            <person name="Bosland P.W."/>
            <person name="Reeves G."/>
            <person name="Jo S.H."/>
            <person name="Lee B.W."/>
            <person name="Cho H.T."/>
            <person name="Choi H.S."/>
            <person name="Lee M.S."/>
            <person name="Yu Y."/>
            <person name="Do Choi Y."/>
            <person name="Park B.S."/>
            <person name="van Deynze A."/>
            <person name="Ashrafi H."/>
            <person name="Hill T."/>
            <person name="Kim W.T."/>
            <person name="Pai H.S."/>
            <person name="Ahn H.K."/>
            <person name="Yeam I."/>
            <person name="Giovannoni J.J."/>
            <person name="Rose J.K."/>
            <person name="Sorensen I."/>
            <person name="Lee S.J."/>
            <person name="Kim R.W."/>
            <person name="Choi I.Y."/>
            <person name="Choi B.S."/>
            <person name="Lim J.S."/>
            <person name="Lee Y.H."/>
            <person name="Choi D."/>
        </authorList>
    </citation>
    <scope>NUCLEOTIDE SEQUENCE [LARGE SCALE GENOMIC DNA]</scope>
    <source>
        <strain evidence="3">cv. CM334</strain>
    </source>
</reference>